<dbReference type="Gene3D" id="3.40.50.300">
    <property type="entry name" value="P-loop containing nucleotide triphosphate hydrolases"/>
    <property type="match status" value="2"/>
</dbReference>
<keyword evidence="4" id="KW-0677">Repeat</keyword>
<keyword evidence="8 9" id="KW-0472">Membrane</keyword>
<gene>
    <name evidence="12" type="ORF">HHI36_006186</name>
</gene>
<sequence length="1330" mass="151168">MRQPSLIARPRNPQLNSNFLSILTFWYTLKVFNQSRRRNLDEDDLTQPLPEHQSEYLGKKLAMLWSEELESAKRKGKQPKMYKALCRCFLWDIVGYSITAFILEMFVRISQPLFLKLLLRYYSADNMKALESESVKKSHYTFLQRLFHLYDADQGPISREEAVFFTFGVIFSSWLAIAIGHPYLMGIMHLGMKMRVACCSLIYRKALSIRLELAGERMMGNVINLLSNDVNRFDNGIMFFPYIWLTPIQIALITYFLYKEVGSAAIYGILALISVLPLQFWLAFKMLALRYKTAIKTDERVREMNELIQSIQVVKMYTWEQVFSDIICKNRNDEVELLKRMGYIKGVFMSFLIFAFRFALFVMAISHIAISGEITAEKIFVLTAFLLILRQTVTVFFPQTLAQGAELLVSLFRVREFLFMKEAIVGDTSALKPKSLIDIDFVDLRDRSLTPIEGNLKISNASARFGDDVVLRNINLEVTPGLLTVVIGPVGCGKSCLLYMIIRELPEFEGNVDVRGVISYASQEPWLFSGTIRQNILFGRDFNKKRYQEVCFVCALNADFKLLPQGDKTMVGEKGSALSGGQRARVNLARAIYKEADIYILDDPLSAVDTRVGQHLFHECIIGYIADKIVLLVTHQLQYLEDADQIVLMKDGSIEAIGDYEFLKGAGLDFSSLITEQLIGSQSKTGRLTVSERKSTIQKVLLEVSGRSIGNVTFIDKDNLIPGSPRIPKEIKSSGRIKFSVYKEYFKASSNSIGIILMFALFILTQMFSSTGDFFLAKWIEMEEFQQMILSRKTCISIYTNFIFVTIILALIRSFHFFYLCMNASKNLHNNMFRSVVQTRMYFFHKNSAGTILNRFSKDLGSIDEILPIALIDTWQITLNLAGVIVVVGIINPYLLIPTFLMCWLFYHMRRFYLKTSSNIKRLESTSKSPVFAHLNSTLQGLPTIRSNRAEQLLTEEFDRHQDIHSSAWFLFISTSRALGYWLDNICVIFITVVAVSFLYTSSHDSQVGLAITQTLSLTLLVQWGLRQSAEVENQMVSVERVIEYTKLEPEPNLLSDPVRSPPPFWPTSGKIEFSHAFMKYGPQDSHVLNDVSFVIEDKEKVGIVGRTGAGKSSLIGAVFRLAYFYGEIRLDNLDISQLCLHDLRRKISIIPQEPVLFSGTLQYNLDPYNEYDDDIILKVLLDLEHKGALSSGKGCLQHIVVEGGANVSVGQKQIICLARALLRDNKVIVMDEATANIDARTDKFIQSVVRTKFANCTVITIAHRLHTIMDSNKVLVMDAGQVAEFDHPHILLQNPDGIFSTMVRRTGEHMADSLRNIAAETYKKQTSSK</sequence>
<dbReference type="Proteomes" id="UP001516400">
    <property type="component" value="Unassembled WGS sequence"/>
</dbReference>
<name>A0ABD2NWB5_9CUCU</name>
<dbReference type="InterPro" id="IPR011527">
    <property type="entry name" value="ABC1_TM_dom"/>
</dbReference>
<keyword evidence="6" id="KW-0067">ATP-binding</keyword>
<evidence type="ECO:0000256" key="2">
    <source>
        <dbReference type="ARBA" id="ARBA00022448"/>
    </source>
</evidence>
<dbReference type="InterPro" id="IPR003593">
    <property type="entry name" value="AAA+_ATPase"/>
</dbReference>
<dbReference type="InterPro" id="IPR017871">
    <property type="entry name" value="ABC_transporter-like_CS"/>
</dbReference>
<feature type="transmembrane region" description="Helical" evidence="9">
    <location>
        <begin position="162"/>
        <end position="185"/>
    </location>
</feature>
<feature type="transmembrane region" description="Helical" evidence="9">
    <location>
        <begin position="881"/>
        <end position="907"/>
    </location>
</feature>
<feature type="transmembrane region" description="Helical" evidence="9">
    <location>
        <begin position="239"/>
        <end position="258"/>
    </location>
</feature>
<keyword evidence="5" id="KW-0547">Nucleotide-binding</keyword>
<dbReference type="CDD" id="cd18579">
    <property type="entry name" value="ABC_6TM_ABCC_D1"/>
    <property type="match status" value="1"/>
</dbReference>
<evidence type="ECO:0000259" key="10">
    <source>
        <dbReference type="PROSITE" id="PS50893"/>
    </source>
</evidence>
<dbReference type="PROSITE" id="PS00211">
    <property type="entry name" value="ABC_TRANSPORTER_1"/>
    <property type="match status" value="1"/>
</dbReference>
<evidence type="ECO:0000256" key="3">
    <source>
        <dbReference type="ARBA" id="ARBA00022692"/>
    </source>
</evidence>
<dbReference type="PANTHER" id="PTHR24223">
    <property type="entry name" value="ATP-BINDING CASSETTE SUB-FAMILY C"/>
    <property type="match status" value="1"/>
</dbReference>
<feature type="transmembrane region" description="Helical" evidence="9">
    <location>
        <begin position="753"/>
        <end position="777"/>
    </location>
</feature>
<dbReference type="PROSITE" id="PS50893">
    <property type="entry name" value="ABC_TRANSPORTER_2"/>
    <property type="match status" value="2"/>
</dbReference>
<comment type="subcellular location">
    <subcellularLocation>
        <location evidence="1">Membrane</location>
        <topology evidence="1">Multi-pass membrane protein</topology>
    </subcellularLocation>
</comment>
<feature type="transmembrane region" description="Helical" evidence="9">
    <location>
        <begin position="84"/>
        <end position="107"/>
    </location>
</feature>
<keyword evidence="3 9" id="KW-0812">Transmembrane</keyword>
<feature type="transmembrane region" description="Helical" evidence="9">
    <location>
        <begin position="264"/>
        <end position="284"/>
    </location>
</feature>
<dbReference type="InterPro" id="IPR044746">
    <property type="entry name" value="ABCC_6TM_D1"/>
</dbReference>
<evidence type="ECO:0000256" key="4">
    <source>
        <dbReference type="ARBA" id="ARBA00022737"/>
    </source>
</evidence>
<dbReference type="Pfam" id="PF00005">
    <property type="entry name" value="ABC_tran"/>
    <property type="match status" value="2"/>
</dbReference>
<dbReference type="FunFam" id="1.20.1560.10:FF:000026">
    <property type="entry name" value="Multidrug resistance-associated protein lethal(2)03659"/>
    <property type="match status" value="1"/>
</dbReference>
<dbReference type="InterPro" id="IPR050173">
    <property type="entry name" value="ABC_transporter_C-like"/>
</dbReference>
<feature type="domain" description="ABC transmembrane type-1" evidence="11">
    <location>
        <begin position="97"/>
        <end position="399"/>
    </location>
</feature>
<proteinExistence type="predicted"/>
<feature type="domain" description="ABC transporter" evidence="10">
    <location>
        <begin position="456"/>
        <end position="676"/>
    </location>
</feature>
<feature type="transmembrane region" description="Helical" evidence="9">
    <location>
        <begin position="798"/>
        <end position="819"/>
    </location>
</feature>
<dbReference type="SUPFAM" id="SSF90123">
    <property type="entry name" value="ABC transporter transmembrane region"/>
    <property type="match status" value="2"/>
</dbReference>
<dbReference type="PROSITE" id="PS50929">
    <property type="entry name" value="ABC_TM1F"/>
    <property type="match status" value="2"/>
</dbReference>
<evidence type="ECO:0000256" key="1">
    <source>
        <dbReference type="ARBA" id="ARBA00004141"/>
    </source>
</evidence>
<dbReference type="SUPFAM" id="SSF52540">
    <property type="entry name" value="P-loop containing nucleoside triphosphate hydrolases"/>
    <property type="match status" value="2"/>
</dbReference>
<dbReference type="InterPro" id="IPR003439">
    <property type="entry name" value="ABC_transporter-like_ATP-bd"/>
</dbReference>
<organism evidence="12 13">
    <name type="scientific">Cryptolaemus montrouzieri</name>
    <dbReference type="NCBI Taxonomy" id="559131"/>
    <lineage>
        <taxon>Eukaryota</taxon>
        <taxon>Metazoa</taxon>
        <taxon>Ecdysozoa</taxon>
        <taxon>Arthropoda</taxon>
        <taxon>Hexapoda</taxon>
        <taxon>Insecta</taxon>
        <taxon>Pterygota</taxon>
        <taxon>Neoptera</taxon>
        <taxon>Endopterygota</taxon>
        <taxon>Coleoptera</taxon>
        <taxon>Polyphaga</taxon>
        <taxon>Cucujiformia</taxon>
        <taxon>Coccinelloidea</taxon>
        <taxon>Coccinellidae</taxon>
        <taxon>Scymninae</taxon>
        <taxon>Scymnini</taxon>
        <taxon>Cryptolaemus</taxon>
    </lineage>
</organism>
<evidence type="ECO:0000259" key="11">
    <source>
        <dbReference type="PROSITE" id="PS50929"/>
    </source>
</evidence>
<feature type="domain" description="ABC transmembrane type-1" evidence="11">
    <location>
        <begin position="756"/>
        <end position="1038"/>
    </location>
</feature>
<dbReference type="Pfam" id="PF00664">
    <property type="entry name" value="ABC_membrane"/>
    <property type="match status" value="2"/>
</dbReference>
<comment type="caution">
    <text evidence="12">The sequence shown here is derived from an EMBL/GenBank/DDBJ whole genome shotgun (WGS) entry which is preliminary data.</text>
</comment>
<dbReference type="SMART" id="SM00382">
    <property type="entry name" value="AAA"/>
    <property type="match status" value="2"/>
</dbReference>
<dbReference type="GO" id="GO:0016020">
    <property type="term" value="C:membrane"/>
    <property type="evidence" value="ECO:0007669"/>
    <property type="project" value="UniProtKB-SubCell"/>
</dbReference>
<dbReference type="InterPro" id="IPR036640">
    <property type="entry name" value="ABC1_TM_sf"/>
</dbReference>
<keyword evidence="7 9" id="KW-1133">Transmembrane helix</keyword>
<evidence type="ECO:0000313" key="13">
    <source>
        <dbReference type="Proteomes" id="UP001516400"/>
    </source>
</evidence>
<protein>
    <submittedName>
        <fullName evidence="12">Uncharacterized protein</fullName>
    </submittedName>
</protein>
<dbReference type="EMBL" id="JABFTP020000144">
    <property type="protein sequence ID" value="KAL3283027.1"/>
    <property type="molecule type" value="Genomic_DNA"/>
</dbReference>
<reference evidence="12 13" key="1">
    <citation type="journal article" date="2021" name="BMC Biol.">
        <title>Horizontally acquired antibacterial genes associated with adaptive radiation of ladybird beetles.</title>
        <authorList>
            <person name="Li H.S."/>
            <person name="Tang X.F."/>
            <person name="Huang Y.H."/>
            <person name="Xu Z.Y."/>
            <person name="Chen M.L."/>
            <person name="Du X.Y."/>
            <person name="Qiu B.Y."/>
            <person name="Chen P.T."/>
            <person name="Zhang W."/>
            <person name="Slipinski A."/>
            <person name="Escalona H.E."/>
            <person name="Waterhouse R.M."/>
            <person name="Zwick A."/>
            <person name="Pang H."/>
        </authorList>
    </citation>
    <scope>NUCLEOTIDE SEQUENCE [LARGE SCALE GENOMIC DNA]</scope>
    <source>
        <strain evidence="12">SYSU2018</strain>
    </source>
</reference>
<evidence type="ECO:0000313" key="12">
    <source>
        <dbReference type="EMBL" id="KAL3283027.1"/>
    </source>
</evidence>
<evidence type="ECO:0000256" key="5">
    <source>
        <dbReference type="ARBA" id="ARBA00022741"/>
    </source>
</evidence>
<dbReference type="CDD" id="cd03244">
    <property type="entry name" value="ABCC_MRP_domain2"/>
    <property type="match status" value="1"/>
</dbReference>
<feature type="domain" description="ABC transporter" evidence="10">
    <location>
        <begin position="1072"/>
        <end position="1305"/>
    </location>
</feature>
<dbReference type="FunFam" id="3.40.50.300:FF:000973">
    <property type="entry name" value="Multidrug resistance-associated protein 4"/>
    <property type="match status" value="1"/>
</dbReference>
<keyword evidence="2" id="KW-0813">Transport</keyword>
<dbReference type="InterPro" id="IPR027417">
    <property type="entry name" value="P-loop_NTPase"/>
</dbReference>
<evidence type="ECO:0000256" key="9">
    <source>
        <dbReference type="SAM" id="Phobius"/>
    </source>
</evidence>
<accession>A0ABD2NWB5</accession>
<evidence type="ECO:0000256" key="8">
    <source>
        <dbReference type="ARBA" id="ARBA00023136"/>
    </source>
</evidence>
<dbReference type="FunFam" id="3.40.50.300:FF:000163">
    <property type="entry name" value="Multidrug resistance-associated protein member 4"/>
    <property type="match status" value="1"/>
</dbReference>
<dbReference type="CDD" id="cd03250">
    <property type="entry name" value="ABCC_MRP_domain1"/>
    <property type="match status" value="1"/>
</dbReference>
<evidence type="ECO:0000256" key="6">
    <source>
        <dbReference type="ARBA" id="ARBA00022840"/>
    </source>
</evidence>
<evidence type="ECO:0000256" key="7">
    <source>
        <dbReference type="ARBA" id="ARBA00022989"/>
    </source>
</evidence>
<feature type="transmembrane region" description="Helical" evidence="9">
    <location>
        <begin position="347"/>
        <end position="370"/>
    </location>
</feature>
<dbReference type="Gene3D" id="1.20.1560.10">
    <property type="entry name" value="ABC transporter type 1, transmembrane domain"/>
    <property type="match status" value="2"/>
</dbReference>
<dbReference type="PANTHER" id="PTHR24223:SF448">
    <property type="entry name" value="FI20146P1-RELATED"/>
    <property type="match status" value="1"/>
</dbReference>
<keyword evidence="13" id="KW-1185">Reference proteome</keyword>
<feature type="transmembrane region" description="Helical" evidence="9">
    <location>
        <begin position="979"/>
        <end position="1000"/>
    </location>
</feature>
<dbReference type="FunFam" id="1.20.1560.10:FF:000014">
    <property type="entry name" value="Multidrug resistance-associated protein member 4"/>
    <property type="match status" value="1"/>
</dbReference>
<dbReference type="GO" id="GO:0005524">
    <property type="term" value="F:ATP binding"/>
    <property type="evidence" value="ECO:0007669"/>
    <property type="project" value="UniProtKB-KW"/>
</dbReference>